<organism evidence="1">
    <name type="scientific">Heligmosomoides polygyrus</name>
    <name type="common">Parasitic roundworm</name>
    <dbReference type="NCBI Taxonomy" id="6339"/>
    <lineage>
        <taxon>Eukaryota</taxon>
        <taxon>Metazoa</taxon>
        <taxon>Ecdysozoa</taxon>
        <taxon>Nematoda</taxon>
        <taxon>Chromadorea</taxon>
        <taxon>Rhabditida</taxon>
        <taxon>Rhabditina</taxon>
        <taxon>Rhabditomorpha</taxon>
        <taxon>Strongyloidea</taxon>
        <taxon>Heligmosomidae</taxon>
        <taxon>Heligmosomoides</taxon>
    </lineage>
</organism>
<dbReference type="AlphaFoldDB" id="A0A3P8B4C5"/>
<gene>
    <name evidence="1" type="ORF">HPBE_LOCUS14367</name>
</gene>
<protein>
    <submittedName>
        <fullName evidence="3">DDE Tnp4 domain-containing protein</fullName>
    </submittedName>
</protein>
<keyword evidence="2" id="KW-1185">Reference proteome</keyword>
<accession>A0A3P8B4C5</accession>
<dbReference type="Proteomes" id="UP000050761">
    <property type="component" value="Unassembled WGS sequence"/>
</dbReference>
<evidence type="ECO:0000313" key="2">
    <source>
        <dbReference type="Proteomes" id="UP000050761"/>
    </source>
</evidence>
<dbReference type="WBParaSite" id="HPBE_0001436601-mRNA-1">
    <property type="protein sequence ID" value="HPBE_0001436601-mRNA-1"/>
    <property type="gene ID" value="HPBE_0001436601"/>
</dbReference>
<reference evidence="1 2" key="1">
    <citation type="submission" date="2018-11" db="EMBL/GenBank/DDBJ databases">
        <authorList>
            <consortium name="Pathogen Informatics"/>
        </authorList>
    </citation>
    <scope>NUCLEOTIDE SEQUENCE [LARGE SCALE GENOMIC DNA]</scope>
</reference>
<evidence type="ECO:0000313" key="1">
    <source>
        <dbReference type="EMBL" id="VDO99403.1"/>
    </source>
</evidence>
<reference evidence="3" key="2">
    <citation type="submission" date="2019-09" db="UniProtKB">
        <authorList>
            <consortium name="WormBaseParasite"/>
        </authorList>
    </citation>
    <scope>IDENTIFICATION</scope>
</reference>
<evidence type="ECO:0000313" key="3">
    <source>
        <dbReference type="WBParaSite" id="HPBE_0001436601-mRNA-1"/>
    </source>
</evidence>
<name>A0A3P8B4C5_HELPZ</name>
<dbReference type="OrthoDB" id="5874107at2759"/>
<proteinExistence type="predicted"/>
<sequence>MRYFGLPPILFGYIASSVNTDPTAAATTTTTTKATYPGAPIQGSFKKKPQWGSSRAPLKICSMFIKKKRELRMHLARSSGASAADSIQRRMEEWPFWKALQFLVLTVSTGLRFSSVVPSSSKKQPDVVLLEDSESPQKSGSSYYNFKGYFSVVLLALVSSSGAFLMVDCGGKGLFRSSAMKTFLDAEFGSFPESAPLAGHGVVNHHILCDGGFAQTVHMQRPFTQIYRPMAGTPLHLKQQIVAAVILHNLLRSVGLDEAVSRFPPSAPTTNDGNFQFQSSVSEAKVQRMRLVNYFVERGNVIDR</sequence>
<dbReference type="EMBL" id="UZAH01028330">
    <property type="protein sequence ID" value="VDO99403.1"/>
    <property type="molecule type" value="Genomic_DNA"/>
</dbReference>